<dbReference type="PANTHER" id="PTHR23404">
    <property type="entry name" value="MOLYBDOPTERIN SYNTHASE RELATED"/>
    <property type="match status" value="1"/>
</dbReference>
<dbReference type="Pfam" id="PF02391">
    <property type="entry name" value="MoaE"/>
    <property type="match status" value="1"/>
</dbReference>
<name>A0A0N4UP56_DRAME</name>
<dbReference type="Gene3D" id="3.90.1170.40">
    <property type="entry name" value="Molybdopterin biosynthesis MoaE subunit"/>
    <property type="match status" value="1"/>
</dbReference>
<dbReference type="InterPro" id="IPR027417">
    <property type="entry name" value="P-loop_NTPase"/>
</dbReference>
<sequence>MRAENDYVIVEGHMLLEMSSIYQLFSFIFFTTGRYDICLKYRRKRNYGFDDEPRYFDQVVWPSYRRHLFNALALARDCIMHIRFIDSTLFDFSNRSTIKEILFTTSINLLSIQKTIIDINLALKFVSAPSNGGISIFIGTTRNTFNGKNVVRLEYEAYDEMSYKELHRLCGNARLKFPSVDRLAIIHRIGGEFILHFSEVPVGEISVVIAASAPHRHDAVGATKFATDEFKLTVPIWKKVGFFLPF</sequence>
<dbReference type="GO" id="GO:0006777">
    <property type="term" value="P:Mo-molybdopterin cofactor biosynthetic process"/>
    <property type="evidence" value="ECO:0007669"/>
    <property type="project" value="InterPro"/>
</dbReference>
<dbReference type="AlphaFoldDB" id="A0A0N4UP56"/>
<dbReference type="Proteomes" id="UP000274756">
    <property type="component" value="Unassembled WGS sequence"/>
</dbReference>
<keyword evidence="3" id="KW-1185">Reference proteome</keyword>
<gene>
    <name evidence="1" type="ORF">DME_LOCUS3340</name>
</gene>
<evidence type="ECO:0000313" key="4">
    <source>
        <dbReference type="WBParaSite" id="DME_0000972401-mRNA-1"/>
    </source>
</evidence>
<evidence type="ECO:0000313" key="2">
    <source>
        <dbReference type="Proteomes" id="UP000038040"/>
    </source>
</evidence>
<dbReference type="EMBL" id="UYYG01000125">
    <property type="protein sequence ID" value="VDN53367.1"/>
    <property type="molecule type" value="Genomic_DNA"/>
</dbReference>
<dbReference type="CDD" id="cd00756">
    <property type="entry name" value="MoaE"/>
    <property type="match status" value="1"/>
</dbReference>
<proteinExistence type="predicted"/>
<dbReference type="Proteomes" id="UP000038040">
    <property type="component" value="Unplaced"/>
</dbReference>
<dbReference type="InterPro" id="IPR003448">
    <property type="entry name" value="Mopterin_biosynth_MoaE"/>
</dbReference>
<dbReference type="SUPFAM" id="SSF54690">
    <property type="entry name" value="Molybdopterin synthase subunit MoaE"/>
    <property type="match status" value="1"/>
</dbReference>
<dbReference type="Gene3D" id="3.40.50.300">
    <property type="entry name" value="P-loop containing nucleotide triphosphate hydrolases"/>
    <property type="match status" value="1"/>
</dbReference>
<reference evidence="4" key="1">
    <citation type="submission" date="2017-02" db="UniProtKB">
        <authorList>
            <consortium name="WormBaseParasite"/>
        </authorList>
    </citation>
    <scope>IDENTIFICATION</scope>
</reference>
<dbReference type="WBParaSite" id="DME_0000972401-mRNA-1">
    <property type="protein sequence ID" value="DME_0000972401-mRNA-1"/>
    <property type="gene ID" value="DME_0000972401"/>
</dbReference>
<dbReference type="STRING" id="318479.A0A0N4UP56"/>
<dbReference type="InterPro" id="IPR036563">
    <property type="entry name" value="MoaE_sf"/>
</dbReference>
<protein>
    <submittedName>
        <fullName evidence="4">Molybdopterin synthase catalytic subunit</fullName>
    </submittedName>
</protein>
<organism evidence="2 4">
    <name type="scientific">Dracunculus medinensis</name>
    <name type="common">Guinea worm</name>
    <dbReference type="NCBI Taxonomy" id="318479"/>
    <lineage>
        <taxon>Eukaryota</taxon>
        <taxon>Metazoa</taxon>
        <taxon>Ecdysozoa</taxon>
        <taxon>Nematoda</taxon>
        <taxon>Chromadorea</taxon>
        <taxon>Rhabditida</taxon>
        <taxon>Spirurina</taxon>
        <taxon>Dracunculoidea</taxon>
        <taxon>Dracunculidae</taxon>
        <taxon>Dracunculus</taxon>
    </lineage>
</organism>
<dbReference type="OrthoDB" id="5531344at2759"/>
<reference evidence="1 3" key="2">
    <citation type="submission" date="2018-11" db="EMBL/GenBank/DDBJ databases">
        <authorList>
            <consortium name="Pathogen Informatics"/>
        </authorList>
    </citation>
    <scope>NUCLEOTIDE SEQUENCE [LARGE SCALE GENOMIC DNA]</scope>
</reference>
<evidence type="ECO:0000313" key="1">
    <source>
        <dbReference type="EMBL" id="VDN53367.1"/>
    </source>
</evidence>
<accession>A0A0N4UP56</accession>
<evidence type="ECO:0000313" key="3">
    <source>
        <dbReference type="Proteomes" id="UP000274756"/>
    </source>
</evidence>